<accession>A0A4Q0QFT2</accession>
<evidence type="ECO:0000313" key="2">
    <source>
        <dbReference type="Proteomes" id="UP000290174"/>
    </source>
</evidence>
<dbReference type="GO" id="GO:0006508">
    <property type="term" value="P:proteolysis"/>
    <property type="evidence" value="ECO:0007669"/>
    <property type="project" value="UniProtKB-KW"/>
</dbReference>
<name>A0A4Q0QFT2_9BRAD</name>
<keyword evidence="1" id="KW-0645">Protease</keyword>
<dbReference type="EMBL" id="RKMK01000032">
    <property type="protein sequence ID" value="RXG89574.1"/>
    <property type="molecule type" value="Genomic_DNA"/>
</dbReference>
<dbReference type="GO" id="GO:0008233">
    <property type="term" value="F:peptidase activity"/>
    <property type="evidence" value="ECO:0007669"/>
    <property type="project" value="UniProtKB-KW"/>
</dbReference>
<dbReference type="Proteomes" id="UP000290174">
    <property type="component" value="Unassembled WGS sequence"/>
</dbReference>
<proteinExistence type="predicted"/>
<protein>
    <submittedName>
        <fullName evidence="1">Serine protease</fullName>
    </submittedName>
</protein>
<dbReference type="AlphaFoldDB" id="A0A4Q0QFT2"/>
<keyword evidence="1" id="KW-0378">Hydrolase</keyword>
<organism evidence="1 2">
    <name type="scientific">Bradyrhizobium zhanjiangense</name>
    <dbReference type="NCBI Taxonomy" id="1325107"/>
    <lineage>
        <taxon>Bacteria</taxon>
        <taxon>Pseudomonadati</taxon>
        <taxon>Pseudomonadota</taxon>
        <taxon>Alphaproteobacteria</taxon>
        <taxon>Hyphomicrobiales</taxon>
        <taxon>Nitrobacteraceae</taxon>
        <taxon>Bradyrhizobium</taxon>
    </lineage>
</organism>
<dbReference type="InterPro" id="IPR009003">
    <property type="entry name" value="Peptidase_S1_PA"/>
</dbReference>
<gene>
    <name evidence="1" type="ORF">EAS61_27880</name>
</gene>
<dbReference type="SUPFAM" id="SSF50494">
    <property type="entry name" value="Trypsin-like serine proteases"/>
    <property type="match status" value="1"/>
</dbReference>
<comment type="caution">
    <text evidence="1">The sequence shown here is derived from an EMBL/GenBank/DDBJ whole genome shotgun (WGS) entry which is preliminary data.</text>
</comment>
<reference evidence="1 2" key="1">
    <citation type="submission" date="2018-11" db="EMBL/GenBank/DDBJ databases">
        <title>Bradyrhizobium sp. nov., isolated from effective nodules of peanut in China.</title>
        <authorList>
            <person name="Li Y."/>
        </authorList>
    </citation>
    <scope>NUCLEOTIDE SEQUENCE [LARGE SCALE GENOMIC DNA]</scope>
    <source>
        <strain evidence="1 2">CCBAU 51770</strain>
    </source>
</reference>
<sequence length="774" mass="83578">MDVMMRKMVLLLLACGYLTSIAHSRELTLTDIIDRAASRVANIKVGGAEGTGYVFASSSTQVLIATARHVVESALDTSRLIPSVRWAFAPDGCSPDLRAKATYSVVRDGQSAIDVAVIVADADCSPDLGALPSAWVAGEPTPGSRFHAVRAMGNPPTKNDVGPFWFSDTCLKAGGCIDRKRFTLSIQGFTEKGMSGAPVVIQQGIVGLVLGGDDLAAWPALQIITALCAGKSQFQPHGFDISGLACQAAGSDVISNTLAEAEPTGPSTGAQGKCDPRIGKALRDSSELGEAYLCRLDNLARAWEAGSRRLNCLEWSACREPWLKIVAENGFPLGLSPPTEWADLLDLLGIYRNPADLVLSHPSRIADFRAAFAKQGFRDSSSADAVDASSTNLTHPSSTCVISRNWDAFVHPNGKPGDLLASTLSSSSDLVLASMDYGPMEASLSKYTVWKYVPPGLQFLGEKQDQEKNTFWHPVPGPTLNANYMFVTTVPLGEDSGYLSAVDLWKPGQPPIKIENGINPFASIRFQQGWLAYVPPLGDATAKLLFLGDGANVKKKIDLDSLANKYVGGPILSFNDRYLAIFGYDLARGIGDFVNVFERDGDQWKTAGEIKVPSGDIVLDLDIRDGKLAVLVKRSQQVIVEIREQSSQWKTSKSIKTDLTNKYALSGYKRYDRAKLLILGDLVVVGDPRWTDSDDWTEVYKGAIHVFSLTQQNTTDLTIVNEKRKGWDSFGNVLALVGNTLLSGKTHGAQNNVGQIISIDLKSLQDLMLGCSNR</sequence>
<evidence type="ECO:0000313" key="1">
    <source>
        <dbReference type="EMBL" id="RXG89574.1"/>
    </source>
</evidence>